<dbReference type="Proteomes" id="UP001497392">
    <property type="component" value="Unassembled WGS sequence"/>
</dbReference>
<accession>A0ABP1GD83</accession>
<keyword evidence="2" id="KW-1185">Reference proteome</keyword>
<comment type="caution">
    <text evidence="1">The sequence shown here is derived from an EMBL/GenBank/DDBJ whole genome shotgun (WGS) entry which is preliminary data.</text>
</comment>
<name>A0ABP1GD83_9CHLO</name>
<dbReference type="PANTHER" id="PTHR33874">
    <property type="entry name" value="RING FINGER PROTEIN"/>
    <property type="match status" value="1"/>
</dbReference>
<protein>
    <submittedName>
        <fullName evidence="1">G10759 protein</fullName>
    </submittedName>
</protein>
<gene>
    <name evidence="1" type="primary">g10759</name>
    <name evidence="1" type="ORF">VP750_LOCUS9649</name>
</gene>
<dbReference type="EMBL" id="CAXHTA020000017">
    <property type="protein sequence ID" value="CAL5227743.1"/>
    <property type="molecule type" value="Genomic_DNA"/>
</dbReference>
<sequence>MALLDSGREVAKGVQTSISSALDRLKRASGSLGSAVKWEHASPAVDEHLQSALDKSRSTLEGASAMSGIQQWLMPRLNTSKGTEEVYSLLEDHVKQPKFLQQLEEAKEGAQQPETRPHGNEVFREDWWEAPKGAAGPEAESDEGYLEVTKEEMLDAEPIDSYVLVRKEDVLEAIGAFVAAYLAELPEAQNLQPAQLQAALKTTFRELKKGRVRRLWEWGRMLYRITAFSYGAFSVYENPWLVRAVLAALWTACRMLVGAGVKSIL</sequence>
<evidence type="ECO:0000313" key="1">
    <source>
        <dbReference type="EMBL" id="CAL5227743.1"/>
    </source>
</evidence>
<dbReference type="PANTHER" id="PTHR33874:SF4">
    <property type="entry name" value="EXPRESSED PROTEIN"/>
    <property type="match status" value="1"/>
</dbReference>
<evidence type="ECO:0000313" key="2">
    <source>
        <dbReference type="Proteomes" id="UP001497392"/>
    </source>
</evidence>
<proteinExistence type="predicted"/>
<reference evidence="1 2" key="1">
    <citation type="submission" date="2024-06" db="EMBL/GenBank/DDBJ databases">
        <authorList>
            <person name="Kraege A."/>
            <person name="Thomma B."/>
        </authorList>
    </citation>
    <scope>NUCLEOTIDE SEQUENCE [LARGE SCALE GENOMIC DNA]</scope>
</reference>
<organism evidence="1 2">
    <name type="scientific">Coccomyxa viridis</name>
    <dbReference type="NCBI Taxonomy" id="1274662"/>
    <lineage>
        <taxon>Eukaryota</taxon>
        <taxon>Viridiplantae</taxon>
        <taxon>Chlorophyta</taxon>
        <taxon>core chlorophytes</taxon>
        <taxon>Trebouxiophyceae</taxon>
        <taxon>Trebouxiophyceae incertae sedis</taxon>
        <taxon>Coccomyxaceae</taxon>
        <taxon>Coccomyxa</taxon>
    </lineage>
</organism>